<dbReference type="SUPFAM" id="SSF46785">
    <property type="entry name" value="Winged helix' DNA-binding domain"/>
    <property type="match status" value="1"/>
</dbReference>
<dbReference type="AlphaFoldDB" id="A0A344PMG5"/>
<dbReference type="KEGG" id="pars:DRW48_13540"/>
<keyword evidence="2" id="KW-0238">DNA-binding</keyword>
<organism evidence="5 6">
    <name type="scientific">Paracoccus suum</name>
    <dbReference type="NCBI Taxonomy" id="2259340"/>
    <lineage>
        <taxon>Bacteria</taxon>
        <taxon>Pseudomonadati</taxon>
        <taxon>Pseudomonadota</taxon>
        <taxon>Alphaproteobacteria</taxon>
        <taxon>Rhodobacterales</taxon>
        <taxon>Paracoccaceae</taxon>
        <taxon>Paracoccus</taxon>
    </lineage>
</organism>
<dbReference type="Pfam" id="PF00392">
    <property type="entry name" value="GntR"/>
    <property type="match status" value="1"/>
</dbReference>
<keyword evidence="3" id="KW-0804">Transcription</keyword>
<dbReference type="OrthoDB" id="8638122at2"/>
<dbReference type="SUPFAM" id="SSF48008">
    <property type="entry name" value="GntR ligand-binding domain-like"/>
    <property type="match status" value="1"/>
</dbReference>
<dbReference type="Gene3D" id="1.20.120.530">
    <property type="entry name" value="GntR ligand-binding domain-like"/>
    <property type="match status" value="1"/>
</dbReference>
<dbReference type="GO" id="GO:0003677">
    <property type="term" value="F:DNA binding"/>
    <property type="evidence" value="ECO:0007669"/>
    <property type="project" value="UniProtKB-KW"/>
</dbReference>
<dbReference type="PANTHER" id="PTHR43537">
    <property type="entry name" value="TRANSCRIPTIONAL REGULATOR, GNTR FAMILY"/>
    <property type="match status" value="1"/>
</dbReference>
<dbReference type="RefSeq" id="WP_114076887.1">
    <property type="nucleotide sequence ID" value="NZ_CP030918.1"/>
</dbReference>
<evidence type="ECO:0000256" key="1">
    <source>
        <dbReference type="ARBA" id="ARBA00023015"/>
    </source>
</evidence>
<name>A0A344PMG5_9RHOB</name>
<protein>
    <submittedName>
        <fullName evidence="5">GntR family transcriptional regulator</fullName>
    </submittedName>
</protein>
<keyword evidence="1" id="KW-0805">Transcription regulation</keyword>
<dbReference type="InterPro" id="IPR011711">
    <property type="entry name" value="GntR_C"/>
</dbReference>
<dbReference type="GO" id="GO:0003700">
    <property type="term" value="F:DNA-binding transcription factor activity"/>
    <property type="evidence" value="ECO:0007669"/>
    <property type="project" value="InterPro"/>
</dbReference>
<dbReference type="InterPro" id="IPR036388">
    <property type="entry name" value="WH-like_DNA-bd_sf"/>
</dbReference>
<feature type="domain" description="HTH gntR-type" evidence="4">
    <location>
        <begin position="3"/>
        <end position="70"/>
    </location>
</feature>
<dbReference type="EMBL" id="CP030918">
    <property type="protein sequence ID" value="AXC50570.1"/>
    <property type="molecule type" value="Genomic_DNA"/>
</dbReference>
<dbReference type="InterPro" id="IPR000524">
    <property type="entry name" value="Tscrpt_reg_HTH_GntR"/>
</dbReference>
<gene>
    <name evidence="5" type="ORF">DRW48_13540</name>
</gene>
<proteinExistence type="predicted"/>
<evidence type="ECO:0000256" key="3">
    <source>
        <dbReference type="ARBA" id="ARBA00023163"/>
    </source>
</evidence>
<dbReference type="PROSITE" id="PS50949">
    <property type="entry name" value="HTH_GNTR"/>
    <property type="match status" value="1"/>
</dbReference>
<dbReference type="Pfam" id="PF07729">
    <property type="entry name" value="FCD"/>
    <property type="match status" value="1"/>
</dbReference>
<dbReference type="SMART" id="SM00345">
    <property type="entry name" value="HTH_GNTR"/>
    <property type="match status" value="1"/>
</dbReference>
<reference evidence="6" key="1">
    <citation type="submission" date="2018-07" db="EMBL/GenBank/DDBJ databases">
        <title>Genome sequencing of Paracoccus sp. SC2-6.</title>
        <authorList>
            <person name="Heo J."/>
            <person name="Kim S.-J."/>
            <person name="Kwon S.-W."/>
        </authorList>
    </citation>
    <scope>NUCLEOTIDE SEQUENCE [LARGE SCALE GENOMIC DNA]</scope>
    <source>
        <strain evidence="6">SC2-6</strain>
    </source>
</reference>
<accession>A0A344PMG5</accession>
<evidence type="ECO:0000313" key="6">
    <source>
        <dbReference type="Proteomes" id="UP000252023"/>
    </source>
</evidence>
<evidence type="ECO:0000259" key="4">
    <source>
        <dbReference type="PROSITE" id="PS50949"/>
    </source>
</evidence>
<dbReference type="PANTHER" id="PTHR43537:SF20">
    <property type="entry name" value="HTH-TYPE TRANSCRIPTIONAL REPRESSOR GLAR"/>
    <property type="match status" value="1"/>
</dbReference>
<dbReference type="InterPro" id="IPR008920">
    <property type="entry name" value="TF_FadR/GntR_C"/>
</dbReference>
<dbReference type="InterPro" id="IPR036390">
    <property type="entry name" value="WH_DNA-bd_sf"/>
</dbReference>
<keyword evidence="6" id="KW-1185">Reference proteome</keyword>
<sequence>MKPGKTDSAYDVLRRSILNGTHAPGAPLRVAALAKAHGISATPLREALSRLEEKQLVVASPNCGWRVAAVSFEELSDLETARLSLEQQLLRESIIHGGMEWESDLVAAHHRLMHTPQPIGREAVADRERWIDAHDSFHMRLIAAGLSAWLRSFYAVTLEQLQRHHQALLFHPDSINPDREGRHSDDTLDLLHAALSHEHHTKLMQAALDRDQDAASALLDEHVQITMSIYRSVVNRGDG</sequence>
<dbReference type="Gene3D" id="1.10.10.10">
    <property type="entry name" value="Winged helix-like DNA-binding domain superfamily/Winged helix DNA-binding domain"/>
    <property type="match status" value="1"/>
</dbReference>
<dbReference type="SMART" id="SM00895">
    <property type="entry name" value="FCD"/>
    <property type="match status" value="1"/>
</dbReference>
<evidence type="ECO:0000256" key="2">
    <source>
        <dbReference type="ARBA" id="ARBA00023125"/>
    </source>
</evidence>
<dbReference type="Proteomes" id="UP000252023">
    <property type="component" value="Chromosome"/>
</dbReference>
<evidence type="ECO:0000313" key="5">
    <source>
        <dbReference type="EMBL" id="AXC50570.1"/>
    </source>
</evidence>